<sequence length="107" mass="12122">MKAFTFNELAVDTKCCVSGAVDGVASCNLYHGVRTSITRSFGKLIQLFCHLWIRGGNDKISPLLVIWSKDTDTRHTFSFCSIGINFIVISTEAKKHVWRYQSQVKDY</sequence>
<gene>
    <name evidence="1" type="ORF">VFH_V059560</name>
</gene>
<organism evidence="1 2">
    <name type="scientific">Vicia faba</name>
    <name type="common">Broad bean</name>
    <name type="synonym">Faba vulgaris</name>
    <dbReference type="NCBI Taxonomy" id="3906"/>
    <lineage>
        <taxon>Eukaryota</taxon>
        <taxon>Viridiplantae</taxon>
        <taxon>Streptophyta</taxon>
        <taxon>Embryophyta</taxon>
        <taxon>Tracheophyta</taxon>
        <taxon>Spermatophyta</taxon>
        <taxon>Magnoliopsida</taxon>
        <taxon>eudicotyledons</taxon>
        <taxon>Gunneridae</taxon>
        <taxon>Pentapetalae</taxon>
        <taxon>rosids</taxon>
        <taxon>fabids</taxon>
        <taxon>Fabales</taxon>
        <taxon>Fabaceae</taxon>
        <taxon>Papilionoideae</taxon>
        <taxon>50 kb inversion clade</taxon>
        <taxon>NPAAA clade</taxon>
        <taxon>Hologalegina</taxon>
        <taxon>IRL clade</taxon>
        <taxon>Fabeae</taxon>
        <taxon>Vicia</taxon>
    </lineage>
</organism>
<dbReference type="Proteomes" id="UP001157006">
    <property type="component" value="Chromosome 5"/>
</dbReference>
<evidence type="ECO:0000313" key="2">
    <source>
        <dbReference type="Proteomes" id="UP001157006"/>
    </source>
</evidence>
<name>A0AAV1AV81_VICFA</name>
<dbReference type="AlphaFoldDB" id="A0AAV1AV81"/>
<keyword evidence="2" id="KW-1185">Reference proteome</keyword>
<dbReference type="EMBL" id="OX451740">
    <property type="protein sequence ID" value="CAI8612969.1"/>
    <property type="molecule type" value="Genomic_DNA"/>
</dbReference>
<reference evidence="1 2" key="1">
    <citation type="submission" date="2023-01" db="EMBL/GenBank/DDBJ databases">
        <authorList>
            <person name="Kreplak J."/>
        </authorList>
    </citation>
    <scope>NUCLEOTIDE SEQUENCE [LARGE SCALE GENOMIC DNA]</scope>
</reference>
<proteinExistence type="predicted"/>
<protein>
    <submittedName>
        <fullName evidence="1">Uncharacterized protein</fullName>
    </submittedName>
</protein>
<accession>A0AAV1AV81</accession>
<evidence type="ECO:0000313" key="1">
    <source>
        <dbReference type="EMBL" id="CAI8612969.1"/>
    </source>
</evidence>